<evidence type="ECO:0000313" key="1">
    <source>
        <dbReference type="EMBL" id="KAL2335700.1"/>
    </source>
</evidence>
<dbReference type="Proteomes" id="UP001603857">
    <property type="component" value="Unassembled WGS sequence"/>
</dbReference>
<dbReference type="PANTHER" id="PTHR33264:SF6">
    <property type="entry name" value="OS01G0638800 PROTEIN"/>
    <property type="match status" value="1"/>
</dbReference>
<comment type="caution">
    <text evidence="1">The sequence shown here is derived from an EMBL/GenBank/DDBJ whole genome shotgun (WGS) entry which is preliminary data.</text>
</comment>
<keyword evidence="2" id="KW-1185">Reference proteome</keyword>
<dbReference type="PANTHER" id="PTHR33264">
    <property type="entry name" value="EXPRESSED PROTEIN"/>
    <property type="match status" value="1"/>
</dbReference>
<reference evidence="1 2" key="1">
    <citation type="submission" date="2024-08" db="EMBL/GenBank/DDBJ databases">
        <title>Insights into the chromosomal genome structure of Flemingia macrophylla.</title>
        <authorList>
            <person name="Ding Y."/>
            <person name="Zhao Y."/>
            <person name="Bi W."/>
            <person name="Wu M."/>
            <person name="Zhao G."/>
            <person name="Gong Y."/>
            <person name="Li W."/>
            <person name="Zhang P."/>
        </authorList>
    </citation>
    <scope>NUCLEOTIDE SEQUENCE [LARGE SCALE GENOMIC DNA]</scope>
    <source>
        <strain evidence="1">DYQJB</strain>
        <tissue evidence="1">Leaf</tissue>
    </source>
</reference>
<gene>
    <name evidence="1" type="ORF">Fmac_016913</name>
</gene>
<accession>A0ABD1MIQ8</accession>
<dbReference type="EMBL" id="JBGMDY010000005">
    <property type="protein sequence ID" value="KAL2335700.1"/>
    <property type="molecule type" value="Genomic_DNA"/>
</dbReference>
<evidence type="ECO:0000313" key="2">
    <source>
        <dbReference type="Proteomes" id="UP001603857"/>
    </source>
</evidence>
<organism evidence="1 2">
    <name type="scientific">Flemingia macrophylla</name>
    <dbReference type="NCBI Taxonomy" id="520843"/>
    <lineage>
        <taxon>Eukaryota</taxon>
        <taxon>Viridiplantae</taxon>
        <taxon>Streptophyta</taxon>
        <taxon>Embryophyta</taxon>
        <taxon>Tracheophyta</taxon>
        <taxon>Spermatophyta</taxon>
        <taxon>Magnoliopsida</taxon>
        <taxon>eudicotyledons</taxon>
        <taxon>Gunneridae</taxon>
        <taxon>Pentapetalae</taxon>
        <taxon>rosids</taxon>
        <taxon>fabids</taxon>
        <taxon>Fabales</taxon>
        <taxon>Fabaceae</taxon>
        <taxon>Papilionoideae</taxon>
        <taxon>50 kb inversion clade</taxon>
        <taxon>NPAAA clade</taxon>
        <taxon>indigoferoid/millettioid clade</taxon>
        <taxon>Phaseoleae</taxon>
        <taxon>Flemingia</taxon>
    </lineage>
</organism>
<protein>
    <submittedName>
        <fullName evidence="1">Uncharacterized protein</fullName>
    </submittedName>
</protein>
<proteinExistence type="predicted"/>
<sequence>MKKGDRREERAPRGRFATAEEGGGGDLIKCSGKYCRSCCGGYVADCVAVCCCPCAVLHCFALAFVKGPCVVGRRCLGGRKNKEKDKNNKKNIKKDRHHDDDDVVVVGRRNVDEGRSGNNACDSFGEMDSVITLNGGFDAEKVWRELYQIGHLDFGRVSFSRDD</sequence>
<name>A0ABD1MIQ8_9FABA</name>
<dbReference type="AlphaFoldDB" id="A0ABD1MIQ8"/>